<dbReference type="EMBL" id="BK032878">
    <property type="protein sequence ID" value="DAF65351.1"/>
    <property type="molecule type" value="Genomic_DNA"/>
</dbReference>
<dbReference type="InterPro" id="IPR019096">
    <property type="entry name" value="YopX_protein"/>
</dbReference>
<accession>A0A8S5TQG3</accession>
<dbReference type="NCBIfam" id="TIGR01671">
    <property type="entry name" value="phage_TIGR01671"/>
    <property type="match status" value="1"/>
</dbReference>
<name>A0A8S5TQG3_9CAUD</name>
<dbReference type="Gene3D" id="2.30.30.290">
    <property type="entry name" value="YopX-like domains"/>
    <property type="match status" value="1"/>
</dbReference>
<protein>
    <submittedName>
        <fullName evidence="2">YopX protein</fullName>
    </submittedName>
</protein>
<evidence type="ECO:0000259" key="1">
    <source>
        <dbReference type="Pfam" id="PF09643"/>
    </source>
</evidence>
<proteinExistence type="predicted"/>
<dbReference type="InterPro" id="IPR010024">
    <property type="entry name" value="CHP16711"/>
</dbReference>
<sequence length="135" mass="16077">MREILFKAKRIDNGEWVEGYYQKKYDFLGKRHLILHADNYVKWECVEIDPETLCQFTGKTDKNGKRIWESDVVWLVYDGKEHIYQIVWDNSELDFKATNGEENYGSNFEYLLCCDEIEVIGNIFDNPELLQEGHK</sequence>
<dbReference type="InterPro" id="IPR023385">
    <property type="entry name" value="YopX-like_C"/>
</dbReference>
<organism evidence="2">
    <name type="scientific">Siphoviridae sp. ctbbV81</name>
    <dbReference type="NCBI Taxonomy" id="2827900"/>
    <lineage>
        <taxon>Viruses</taxon>
        <taxon>Duplodnaviria</taxon>
        <taxon>Heunggongvirae</taxon>
        <taxon>Uroviricota</taxon>
        <taxon>Caudoviricetes</taxon>
    </lineage>
</organism>
<dbReference type="Pfam" id="PF09643">
    <property type="entry name" value="YopX"/>
    <property type="match status" value="1"/>
</dbReference>
<dbReference type="SUPFAM" id="SSF159006">
    <property type="entry name" value="YopX-like"/>
    <property type="match status" value="1"/>
</dbReference>
<evidence type="ECO:0000313" key="2">
    <source>
        <dbReference type="EMBL" id="DAF65351.1"/>
    </source>
</evidence>
<reference evidence="2" key="1">
    <citation type="journal article" date="2021" name="Proc. Natl. Acad. Sci. U.S.A.">
        <title>A Catalog of Tens of Thousands of Viruses from Human Metagenomes Reveals Hidden Associations with Chronic Diseases.</title>
        <authorList>
            <person name="Tisza M.J."/>
            <person name="Buck C.B."/>
        </authorList>
    </citation>
    <scope>NUCLEOTIDE SEQUENCE</scope>
    <source>
        <strain evidence="2">CtbbV81</strain>
    </source>
</reference>
<feature type="domain" description="YopX protein" evidence="1">
    <location>
        <begin position="8"/>
        <end position="131"/>
    </location>
</feature>